<reference evidence="3 4" key="1">
    <citation type="submission" date="2016-02" db="EMBL/GenBank/DDBJ databases">
        <title>Genome sequence of Clostridium tepidiprofundi DSM 19306.</title>
        <authorList>
            <person name="Poehlein A."/>
            <person name="Daniel R."/>
        </authorList>
    </citation>
    <scope>NUCLEOTIDE SEQUENCE [LARGE SCALE GENOMIC DNA]</scope>
    <source>
        <strain evidence="3 4">DSM 19306</strain>
    </source>
</reference>
<dbReference type="PATRIC" id="fig|1121338.3.peg.1969"/>
<dbReference type="InterPro" id="IPR025748">
    <property type="entry name" value="PrcB_C_dom"/>
</dbReference>
<comment type="caution">
    <text evidence="3">The sequence shown here is derived from an EMBL/GenBank/DDBJ whole genome shotgun (WGS) entry which is preliminary data.</text>
</comment>
<gene>
    <name evidence="3" type="ORF">CLTEP_19100</name>
</gene>
<dbReference type="Proteomes" id="UP000075531">
    <property type="component" value="Unassembled WGS sequence"/>
</dbReference>
<evidence type="ECO:0000313" key="4">
    <source>
        <dbReference type="Proteomes" id="UP000075531"/>
    </source>
</evidence>
<organism evidence="3 4">
    <name type="scientific">Clostridium tepidiprofundi DSM 19306</name>
    <dbReference type="NCBI Taxonomy" id="1121338"/>
    <lineage>
        <taxon>Bacteria</taxon>
        <taxon>Bacillati</taxon>
        <taxon>Bacillota</taxon>
        <taxon>Clostridia</taxon>
        <taxon>Eubacteriales</taxon>
        <taxon>Clostridiaceae</taxon>
        <taxon>Clostridium</taxon>
    </lineage>
</organism>
<feature type="chain" id="PRO_5007577928" description="PrcB C-terminal domain-containing protein" evidence="1">
    <location>
        <begin position="25"/>
        <end position="238"/>
    </location>
</feature>
<accession>A0A151B2X7</accession>
<feature type="domain" description="PrcB C-terminal" evidence="2">
    <location>
        <begin position="123"/>
        <end position="178"/>
    </location>
</feature>
<dbReference type="EMBL" id="LTBA01000024">
    <property type="protein sequence ID" value="KYH34133.1"/>
    <property type="molecule type" value="Genomic_DNA"/>
</dbReference>
<evidence type="ECO:0000256" key="1">
    <source>
        <dbReference type="SAM" id="SignalP"/>
    </source>
</evidence>
<dbReference type="RefSeq" id="WP_066825938.1">
    <property type="nucleotide sequence ID" value="NZ_LTBA01000024.1"/>
</dbReference>
<protein>
    <recommendedName>
        <fullName evidence="2">PrcB C-terminal domain-containing protein</fullName>
    </recommendedName>
</protein>
<dbReference type="OrthoDB" id="422698at2"/>
<proteinExistence type="predicted"/>
<feature type="signal peptide" evidence="1">
    <location>
        <begin position="1"/>
        <end position="24"/>
    </location>
</feature>
<keyword evidence="4" id="KW-1185">Reference proteome</keyword>
<dbReference type="AlphaFoldDB" id="A0A151B2X7"/>
<keyword evidence="1" id="KW-0732">Signal</keyword>
<sequence length="238" mass="26942">MNKKRITALMLTLLLSTSTVSAFATQIKSNNKTSVKTSLLKHNNNMVYTGGSNYFDEKTGKYIMKKKTSINKENILIKNNTDTNIDYKDVTNKISNDSELSEWISINRNTKGVYFKNYNNKNYLLISAGKCNTGGYSINLNKLYTKKNILYVDADIKVPSKDSIVTEAITYPYLIIQLDSNSKFNNIVWNQININDLKLNDSTTLGDIKKMFNSANNTGKKLSVIKKVLNFLQTLISL</sequence>
<dbReference type="Pfam" id="PF14343">
    <property type="entry name" value="PrcB_C"/>
    <property type="match status" value="1"/>
</dbReference>
<name>A0A151B2X7_9CLOT</name>
<evidence type="ECO:0000313" key="3">
    <source>
        <dbReference type="EMBL" id="KYH34133.1"/>
    </source>
</evidence>
<evidence type="ECO:0000259" key="2">
    <source>
        <dbReference type="Pfam" id="PF14343"/>
    </source>
</evidence>